<dbReference type="RefSeq" id="WP_165302562.1">
    <property type="nucleotide sequence ID" value="NZ_JAAKZZ010000566.1"/>
</dbReference>
<dbReference type="PROSITE" id="PS00552">
    <property type="entry name" value="HTH_MERR_1"/>
    <property type="match status" value="1"/>
</dbReference>
<dbReference type="PANTHER" id="PTHR30204:SF97">
    <property type="entry name" value="MERR FAMILY REGULATORY PROTEIN"/>
    <property type="match status" value="1"/>
</dbReference>
<dbReference type="PANTHER" id="PTHR30204">
    <property type="entry name" value="REDOX-CYCLING DRUG-SENSING TRANSCRIPTIONAL ACTIVATOR SOXR"/>
    <property type="match status" value="1"/>
</dbReference>
<evidence type="ECO:0000259" key="3">
    <source>
        <dbReference type="PROSITE" id="PS50937"/>
    </source>
</evidence>
<dbReference type="Gene3D" id="1.10.1660.10">
    <property type="match status" value="1"/>
</dbReference>
<evidence type="ECO:0000313" key="5">
    <source>
        <dbReference type="Proteomes" id="UP000477722"/>
    </source>
</evidence>
<dbReference type="SUPFAM" id="SSF46955">
    <property type="entry name" value="Putative DNA-binding domain"/>
    <property type="match status" value="1"/>
</dbReference>
<dbReference type="AlphaFoldDB" id="A0A6G4X8B5"/>
<dbReference type="GO" id="GO:0003677">
    <property type="term" value="F:DNA binding"/>
    <property type="evidence" value="ECO:0007669"/>
    <property type="project" value="UniProtKB-KW"/>
</dbReference>
<dbReference type="Pfam" id="PF13411">
    <property type="entry name" value="MerR_1"/>
    <property type="match status" value="1"/>
</dbReference>
<dbReference type="PRINTS" id="PR00040">
    <property type="entry name" value="HTHMERR"/>
</dbReference>
<dbReference type="SMART" id="SM00422">
    <property type="entry name" value="HTH_MERR"/>
    <property type="match status" value="1"/>
</dbReference>
<dbReference type="GO" id="GO:0003700">
    <property type="term" value="F:DNA-binding transcription factor activity"/>
    <property type="evidence" value="ECO:0007669"/>
    <property type="project" value="InterPro"/>
</dbReference>
<comment type="caution">
    <text evidence="4">The sequence shown here is derived from an EMBL/GenBank/DDBJ whole genome shotgun (WGS) entry which is preliminary data.</text>
</comment>
<dbReference type="InterPro" id="IPR000551">
    <property type="entry name" value="MerR-type_HTH_dom"/>
</dbReference>
<keyword evidence="1" id="KW-0238">DNA-binding</keyword>
<sequence>MLIGELSRRTGVSRRLLRYYEAQGLLEAERGANGYREYGEESVVTVRRIRALLRAGLSTEVIREVLPCARGEGPGPGIDWCAELRELLEGELATLEERIEGLSRNRDSLTALLSARP</sequence>
<dbReference type="EMBL" id="JAAKZZ010000566">
    <property type="protein sequence ID" value="NGO72901.1"/>
    <property type="molecule type" value="Genomic_DNA"/>
</dbReference>
<feature type="domain" description="HTH merR-type" evidence="3">
    <location>
        <begin position="1"/>
        <end position="68"/>
    </location>
</feature>
<dbReference type="PROSITE" id="PS50937">
    <property type="entry name" value="HTH_MERR_2"/>
    <property type="match status" value="1"/>
</dbReference>
<keyword evidence="2" id="KW-0175">Coiled coil</keyword>
<feature type="coiled-coil region" evidence="2">
    <location>
        <begin position="85"/>
        <end position="112"/>
    </location>
</feature>
<dbReference type="InterPro" id="IPR047057">
    <property type="entry name" value="MerR_fam"/>
</dbReference>
<gene>
    <name evidence="4" type="ORF">G5C65_32080</name>
</gene>
<accession>A0A6G4X8B5</accession>
<evidence type="ECO:0000256" key="2">
    <source>
        <dbReference type="SAM" id="Coils"/>
    </source>
</evidence>
<protein>
    <submittedName>
        <fullName evidence="4">MerR family transcriptional regulator</fullName>
    </submittedName>
</protein>
<proteinExistence type="predicted"/>
<evidence type="ECO:0000313" key="4">
    <source>
        <dbReference type="EMBL" id="NGO72901.1"/>
    </source>
</evidence>
<evidence type="ECO:0000256" key="1">
    <source>
        <dbReference type="ARBA" id="ARBA00023125"/>
    </source>
</evidence>
<organism evidence="4 5">
    <name type="scientific">Streptomyces boncukensis</name>
    <dbReference type="NCBI Taxonomy" id="2711219"/>
    <lineage>
        <taxon>Bacteria</taxon>
        <taxon>Bacillati</taxon>
        <taxon>Actinomycetota</taxon>
        <taxon>Actinomycetes</taxon>
        <taxon>Kitasatosporales</taxon>
        <taxon>Streptomycetaceae</taxon>
        <taxon>Streptomyces</taxon>
    </lineage>
</organism>
<dbReference type="Proteomes" id="UP000477722">
    <property type="component" value="Unassembled WGS sequence"/>
</dbReference>
<keyword evidence="5" id="KW-1185">Reference proteome</keyword>
<dbReference type="InterPro" id="IPR009061">
    <property type="entry name" value="DNA-bd_dom_put_sf"/>
</dbReference>
<name>A0A6G4X8B5_9ACTN</name>
<reference evidence="4 5" key="1">
    <citation type="submission" date="2020-02" db="EMBL/GenBank/DDBJ databases">
        <title>Whole-genome analyses of novel actinobacteria.</title>
        <authorList>
            <person name="Sahin N."/>
            <person name="Tatar D."/>
        </authorList>
    </citation>
    <scope>NUCLEOTIDE SEQUENCE [LARGE SCALE GENOMIC DNA]</scope>
    <source>
        <strain evidence="4 5">SB3404</strain>
    </source>
</reference>